<dbReference type="RefSeq" id="WP_166270439.1">
    <property type="nucleotide sequence ID" value="NZ_CP048029.1"/>
</dbReference>
<dbReference type="GO" id="GO:0043709">
    <property type="term" value="P:cell adhesion involved in single-species biofilm formation"/>
    <property type="evidence" value="ECO:0007669"/>
    <property type="project" value="TreeGrafter"/>
</dbReference>
<dbReference type="GO" id="GO:0052621">
    <property type="term" value="F:diguanylate cyclase activity"/>
    <property type="evidence" value="ECO:0007669"/>
    <property type="project" value="UniProtKB-EC"/>
</dbReference>
<feature type="transmembrane region" description="Helical" evidence="4">
    <location>
        <begin position="174"/>
        <end position="194"/>
    </location>
</feature>
<dbReference type="InterPro" id="IPR000014">
    <property type="entry name" value="PAS"/>
</dbReference>
<dbReference type="InterPro" id="IPR000160">
    <property type="entry name" value="GGDEF_dom"/>
</dbReference>
<dbReference type="SMART" id="SM00267">
    <property type="entry name" value="GGDEF"/>
    <property type="match status" value="1"/>
</dbReference>
<dbReference type="PROSITE" id="PS50887">
    <property type="entry name" value="GGDEF"/>
    <property type="match status" value="1"/>
</dbReference>
<comment type="catalytic activity">
    <reaction evidence="3">
        <text>2 GTP = 3',3'-c-di-GMP + 2 diphosphate</text>
        <dbReference type="Rhea" id="RHEA:24898"/>
        <dbReference type="ChEBI" id="CHEBI:33019"/>
        <dbReference type="ChEBI" id="CHEBI:37565"/>
        <dbReference type="ChEBI" id="CHEBI:58805"/>
        <dbReference type="EC" id="2.7.7.65"/>
    </reaction>
</comment>
<protein>
    <recommendedName>
        <fullName evidence="2">diguanylate cyclase</fullName>
        <ecNumber evidence="2">2.7.7.65</ecNumber>
    </recommendedName>
</protein>
<comment type="cofactor">
    <cofactor evidence="1">
        <name>Mg(2+)</name>
        <dbReference type="ChEBI" id="CHEBI:18420"/>
    </cofactor>
</comment>
<keyword evidence="4" id="KW-1133">Transmembrane helix</keyword>
<sequence>MKAKEQQLDRIVHRLTPRVEQHLYRIFGVLGLILLLTVILHWFVIFKPRLLAESEGCAAALAQSWAQKIELLIDEADEEAVLRTQLTAFFQSILELTGPPAGRPMIHRISLSLSAGPFRGLTLDLGTGGSEPSFLIELPVQHRHLLQVNAASEGLGRLIFYFDRRVIEQFANQLAITLIVVAMLIGGVMTLISLQIRRLLQWLHQGEENLRAVFEAAPFPMMLQVNEDKRLCWANVAAQRYLALHESPDGCFSSPIWEDLAQSLPAQLGEMREVQLDAGRRWVMVSAIPVSFSGVPSRIIGLADISALKAVQDELHLASITDPLTGLYNRRYLYQRLEQEIEFANRYAHPLSIILFDLDYFKQINDSFGHNLGDEVLVWISGILRSTIREVDIAGRHGGEEFLVILPHTDLEGAIEVAERLRSEIDSIEWSVHGLKVTISGGVAQYNGEPLDEFVHRADCKLLEAKESGRNRICIAEGSAPSLIRLF</sequence>
<dbReference type="Proteomes" id="UP000502699">
    <property type="component" value="Chromosome"/>
</dbReference>
<feature type="transmembrane region" description="Helical" evidence="4">
    <location>
        <begin position="23"/>
        <end position="45"/>
    </location>
</feature>
<keyword evidence="4" id="KW-0472">Membrane</keyword>
<dbReference type="InterPro" id="IPR043128">
    <property type="entry name" value="Rev_trsase/Diguanyl_cyclase"/>
</dbReference>
<evidence type="ECO:0000313" key="7">
    <source>
        <dbReference type="Proteomes" id="UP000502699"/>
    </source>
</evidence>
<name>A0A6G7VCS8_9GAMM</name>
<dbReference type="InterPro" id="IPR035965">
    <property type="entry name" value="PAS-like_dom_sf"/>
</dbReference>
<accession>A0A6G7VCS8</accession>
<dbReference type="SUPFAM" id="SSF55785">
    <property type="entry name" value="PYP-like sensor domain (PAS domain)"/>
    <property type="match status" value="1"/>
</dbReference>
<dbReference type="EC" id="2.7.7.65" evidence="2"/>
<proteinExistence type="predicted"/>
<dbReference type="PANTHER" id="PTHR45138">
    <property type="entry name" value="REGULATORY COMPONENTS OF SENSORY TRANSDUCTION SYSTEM"/>
    <property type="match status" value="1"/>
</dbReference>
<evidence type="ECO:0000256" key="4">
    <source>
        <dbReference type="SAM" id="Phobius"/>
    </source>
</evidence>
<feature type="domain" description="GGDEF" evidence="5">
    <location>
        <begin position="349"/>
        <end position="478"/>
    </location>
</feature>
<dbReference type="Pfam" id="PF13188">
    <property type="entry name" value="PAS_8"/>
    <property type="match status" value="1"/>
</dbReference>
<evidence type="ECO:0000256" key="3">
    <source>
        <dbReference type="ARBA" id="ARBA00034247"/>
    </source>
</evidence>
<dbReference type="InterPro" id="IPR029787">
    <property type="entry name" value="Nucleotide_cyclase"/>
</dbReference>
<evidence type="ECO:0000256" key="2">
    <source>
        <dbReference type="ARBA" id="ARBA00012528"/>
    </source>
</evidence>
<dbReference type="InterPro" id="IPR050469">
    <property type="entry name" value="Diguanylate_Cyclase"/>
</dbReference>
<organism evidence="6 7">
    <name type="scientific">Caldichromatium japonicum</name>
    <dbReference type="NCBI Taxonomy" id="2699430"/>
    <lineage>
        <taxon>Bacteria</taxon>
        <taxon>Pseudomonadati</taxon>
        <taxon>Pseudomonadota</taxon>
        <taxon>Gammaproteobacteria</taxon>
        <taxon>Chromatiales</taxon>
        <taxon>Chromatiaceae</taxon>
        <taxon>Caldichromatium</taxon>
    </lineage>
</organism>
<dbReference type="FunFam" id="3.30.70.270:FF:000001">
    <property type="entry name" value="Diguanylate cyclase domain protein"/>
    <property type="match status" value="1"/>
</dbReference>
<keyword evidence="7" id="KW-1185">Reference proteome</keyword>
<reference evidence="7" key="1">
    <citation type="submission" date="2020-01" db="EMBL/GenBank/DDBJ databases">
        <title>Caldichromatium gen. nov., sp. nov., a thermophilic purple sulfur bacterium member of the family Chromatiaceae isolated from Nakabusa hot spring, Japan.</title>
        <authorList>
            <person name="Saini M.K."/>
            <person name="Hanada S."/>
            <person name="Tank M."/>
        </authorList>
    </citation>
    <scope>NUCLEOTIDE SEQUENCE [LARGE SCALE GENOMIC DNA]</scope>
    <source>
        <strain evidence="7">No.7</strain>
    </source>
</reference>
<evidence type="ECO:0000259" key="5">
    <source>
        <dbReference type="PROSITE" id="PS50887"/>
    </source>
</evidence>
<dbReference type="GO" id="GO:1902201">
    <property type="term" value="P:negative regulation of bacterial-type flagellum-dependent cell motility"/>
    <property type="evidence" value="ECO:0007669"/>
    <property type="project" value="TreeGrafter"/>
</dbReference>
<dbReference type="PANTHER" id="PTHR45138:SF9">
    <property type="entry name" value="DIGUANYLATE CYCLASE DGCM-RELATED"/>
    <property type="match status" value="1"/>
</dbReference>
<dbReference type="Gene3D" id="3.30.70.270">
    <property type="match status" value="1"/>
</dbReference>
<dbReference type="NCBIfam" id="TIGR00254">
    <property type="entry name" value="GGDEF"/>
    <property type="match status" value="1"/>
</dbReference>
<evidence type="ECO:0000256" key="1">
    <source>
        <dbReference type="ARBA" id="ARBA00001946"/>
    </source>
</evidence>
<dbReference type="AlphaFoldDB" id="A0A6G7VCS8"/>
<dbReference type="GO" id="GO:0005886">
    <property type="term" value="C:plasma membrane"/>
    <property type="evidence" value="ECO:0007669"/>
    <property type="project" value="TreeGrafter"/>
</dbReference>
<dbReference type="Pfam" id="PF00990">
    <property type="entry name" value="GGDEF"/>
    <property type="match status" value="1"/>
</dbReference>
<gene>
    <name evidence="6" type="ORF">GWK36_06435</name>
</gene>
<dbReference type="EMBL" id="CP048029">
    <property type="protein sequence ID" value="QIK37676.1"/>
    <property type="molecule type" value="Genomic_DNA"/>
</dbReference>
<dbReference type="SUPFAM" id="SSF55073">
    <property type="entry name" value="Nucleotide cyclase"/>
    <property type="match status" value="1"/>
</dbReference>
<keyword evidence="4" id="KW-0812">Transmembrane</keyword>
<dbReference type="CDD" id="cd01949">
    <property type="entry name" value="GGDEF"/>
    <property type="match status" value="1"/>
</dbReference>
<evidence type="ECO:0000313" key="6">
    <source>
        <dbReference type="EMBL" id="QIK37676.1"/>
    </source>
</evidence>
<dbReference type="KEGG" id="cjap:GWK36_06435"/>